<keyword evidence="3" id="KW-1185">Reference proteome</keyword>
<dbReference type="OrthoDB" id="9776313at2"/>
<accession>V5DQ81</accession>
<dbReference type="Proteomes" id="UP000017842">
    <property type="component" value="Unassembled WGS sequence"/>
</dbReference>
<evidence type="ECO:0000259" key="1">
    <source>
        <dbReference type="Pfam" id="PF01370"/>
    </source>
</evidence>
<dbReference type="GO" id="GO:0044877">
    <property type="term" value="F:protein-containing complex binding"/>
    <property type="evidence" value="ECO:0007669"/>
    <property type="project" value="TreeGrafter"/>
</dbReference>
<dbReference type="STRING" id="1116472.MGMO_133c00110"/>
<gene>
    <name evidence="2" type="ORF">MGMO_133c00110</name>
</gene>
<evidence type="ECO:0000313" key="3">
    <source>
        <dbReference type="Proteomes" id="UP000017842"/>
    </source>
</evidence>
<dbReference type="RefSeq" id="WP_023496015.1">
    <property type="nucleotide sequence ID" value="NZ_AYLO01000123.1"/>
</dbReference>
<evidence type="ECO:0000313" key="2">
    <source>
        <dbReference type="EMBL" id="ESS69551.1"/>
    </source>
</evidence>
<dbReference type="EMBL" id="AYLO01000123">
    <property type="protein sequence ID" value="ESS69551.1"/>
    <property type="molecule type" value="Genomic_DNA"/>
</dbReference>
<dbReference type="SUPFAM" id="SSF51735">
    <property type="entry name" value="NAD(P)-binding Rossmann-fold domains"/>
    <property type="match status" value="1"/>
</dbReference>
<dbReference type="AlphaFoldDB" id="V5DQ81"/>
<dbReference type="PANTHER" id="PTHR12126:SF11">
    <property type="entry name" value="NADH DEHYDROGENASE [UBIQUINONE] 1 ALPHA SUBCOMPLEX SUBUNIT 9, MITOCHONDRIAL"/>
    <property type="match status" value="1"/>
</dbReference>
<dbReference type="eggNOG" id="COG0702">
    <property type="taxonomic scope" value="Bacteria"/>
</dbReference>
<feature type="domain" description="NAD-dependent epimerase/dehydratase" evidence="1">
    <location>
        <begin position="3"/>
        <end position="197"/>
    </location>
</feature>
<dbReference type="PATRIC" id="fig|1116472.3.peg.3381"/>
<dbReference type="PANTHER" id="PTHR12126">
    <property type="entry name" value="NADH-UBIQUINONE OXIDOREDUCTASE 39 KDA SUBUNIT-RELATED"/>
    <property type="match status" value="1"/>
</dbReference>
<dbReference type="InterPro" id="IPR051207">
    <property type="entry name" value="ComplexI_NDUFA9_subunit"/>
</dbReference>
<name>V5DQ81_9GAMM</name>
<proteinExistence type="predicted"/>
<dbReference type="Gene3D" id="3.40.50.720">
    <property type="entry name" value="NAD(P)-binding Rossmann-like Domain"/>
    <property type="match status" value="1"/>
</dbReference>
<organism evidence="2 3">
    <name type="scientific">Methyloglobulus morosus KoM1</name>
    <dbReference type="NCBI Taxonomy" id="1116472"/>
    <lineage>
        <taxon>Bacteria</taxon>
        <taxon>Pseudomonadati</taxon>
        <taxon>Pseudomonadota</taxon>
        <taxon>Gammaproteobacteria</taxon>
        <taxon>Methylococcales</taxon>
        <taxon>Methylococcaceae</taxon>
        <taxon>Methyloglobulus</taxon>
    </lineage>
</organism>
<sequence length="295" mass="31728">MKILICGATGFVGRHLTTSLRAAGHTVIRGVRKPTLPDDIAVDFCKDTTKEAWLPKLAGIDAVINAVGVLRDSAKQPMALLHERTPIALFSACREAGVKRVVQVSALGVDKGIETPYFQTRRAPEAFLNALPDEIKWLILRPSVIYGEDGASAKMFRLLAGLTIHTLAAGGKQRLQPVHIDDICAAVNRWLSDPDAQSQTVACVGLEATDMRGMLDSYRQQMGHSKALHLSIPSILVGLSARVGDFMPASPLCSDTLTMLNAGNTGDTTGFTKLLGRSPRSYRAFVNPDCTHANG</sequence>
<dbReference type="InterPro" id="IPR001509">
    <property type="entry name" value="Epimerase_deHydtase"/>
</dbReference>
<reference evidence="2 3" key="1">
    <citation type="journal article" date="2013" name="Genome Announc.">
        <title>Draft Genome Sequence of the Methanotrophic Gammaproteobacterium Methyloglobulus morosus DSM 22980 Strain KoM1.</title>
        <authorList>
            <person name="Poehlein A."/>
            <person name="Deutzmann J.S."/>
            <person name="Daniel R."/>
            <person name="Simeonova D.D."/>
        </authorList>
    </citation>
    <scope>NUCLEOTIDE SEQUENCE [LARGE SCALE GENOMIC DNA]</scope>
    <source>
        <strain evidence="2 3">KoM1</strain>
    </source>
</reference>
<comment type="caution">
    <text evidence="2">The sequence shown here is derived from an EMBL/GenBank/DDBJ whole genome shotgun (WGS) entry which is preliminary data.</text>
</comment>
<dbReference type="Pfam" id="PF01370">
    <property type="entry name" value="Epimerase"/>
    <property type="match status" value="1"/>
</dbReference>
<protein>
    <submittedName>
        <fullName evidence="2">NAD-dependent epimerase/dehydratase</fullName>
    </submittedName>
</protein>
<dbReference type="InterPro" id="IPR036291">
    <property type="entry name" value="NAD(P)-bd_dom_sf"/>
</dbReference>